<protein>
    <recommendedName>
        <fullName evidence="2">BTB domain-containing protein</fullName>
    </recommendedName>
</protein>
<dbReference type="EMBL" id="JBJQOH010000006">
    <property type="protein sequence ID" value="KAL3682448.1"/>
    <property type="molecule type" value="Genomic_DNA"/>
</dbReference>
<evidence type="ECO:0000259" key="2">
    <source>
        <dbReference type="PROSITE" id="PS50097"/>
    </source>
</evidence>
<reference evidence="3 4" key="1">
    <citation type="submission" date="2024-09" db="EMBL/GenBank/DDBJ databases">
        <title>Chromosome-scale assembly of Riccia sorocarpa.</title>
        <authorList>
            <person name="Paukszto L."/>
        </authorList>
    </citation>
    <scope>NUCLEOTIDE SEQUENCE [LARGE SCALE GENOMIC DNA]</scope>
    <source>
        <strain evidence="3">LP-2024</strain>
        <tissue evidence="3">Aerial parts of the thallus</tissue>
    </source>
</reference>
<dbReference type="CDD" id="cd18186">
    <property type="entry name" value="BTB_POZ_ZBTB_KLHL-like"/>
    <property type="match status" value="1"/>
</dbReference>
<dbReference type="PANTHER" id="PTHR24413">
    <property type="entry name" value="SPECKLE-TYPE POZ PROTEIN"/>
    <property type="match status" value="1"/>
</dbReference>
<keyword evidence="4" id="KW-1185">Reference proteome</keyword>
<organism evidence="3 4">
    <name type="scientific">Riccia sorocarpa</name>
    <dbReference type="NCBI Taxonomy" id="122646"/>
    <lineage>
        <taxon>Eukaryota</taxon>
        <taxon>Viridiplantae</taxon>
        <taxon>Streptophyta</taxon>
        <taxon>Embryophyta</taxon>
        <taxon>Marchantiophyta</taxon>
        <taxon>Marchantiopsida</taxon>
        <taxon>Marchantiidae</taxon>
        <taxon>Marchantiales</taxon>
        <taxon>Ricciaceae</taxon>
        <taxon>Riccia</taxon>
    </lineage>
</organism>
<dbReference type="Gene3D" id="3.30.710.10">
    <property type="entry name" value="Potassium Channel Kv1.1, Chain A"/>
    <property type="match status" value="1"/>
</dbReference>
<name>A0ABD3GU11_9MARC</name>
<feature type="domain" description="BTB" evidence="2">
    <location>
        <begin position="1"/>
        <end position="79"/>
    </location>
</feature>
<gene>
    <name evidence="3" type="ORF">R1sor_000470</name>
</gene>
<dbReference type="InterPro" id="IPR011333">
    <property type="entry name" value="SKP1/BTB/POZ_sf"/>
</dbReference>
<evidence type="ECO:0000313" key="4">
    <source>
        <dbReference type="Proteomes" id="UP001633002"/>
    </source>
</evidence>
<dbReference type="AlphaFoldDB" id="A0ABD3GU11"/>
<dbReference type="InterPro" id="IPR000210">
    <property type="entry name" value="BTB/POZ_dom"/>
</dbReference>
<proteinExistence type="predicted"/>
<dbReference type="SUPFAM" id="SSF54695">
    <property type="entry name" value="POZ domain"/>
    <property type="match status" value="1"/>
</dbReference>
<evidence type="ECO:0000313" key="3">
    <source>
        <dbReference type="EMBL" id="KAL3682448.1"/>
    </source>
</evidence>
<dbReference type="CDD" id="cd14733">
    <property type="entry name" value="BACK"/>
    <property type="match status" value="1"/>
</dbReference>
<sequence>MNRTLLVKAFVATYLMGCDQQHVHAHRFILAGRSTVFRRMFENDMNEKESGVVRIDDANTHVLRAMVNYCYTADVVFTAEATAEEVVKVAIKYCLSNLKAMCLSHLSKNINEDNVCERLLLAELYEGKDLRRAIEKFFVSNPSEVYSSFAKRLCMR</sequence>
<accession>A0ABD3GU11</accession>
<dbReference type="Proteomes" id="UP001633002">
    <property type="component" value="Unassembled WGS sequence"/>
</dbReference>
<comment type="caution">
    <text evidence="3">The sequence shown here is derived from an EMBL/GenBank/DDBJ whole genome shotgun (WGS) entry which is preliminary data.</text>
</comment>
<dbReference type="SMART" id="SM00225">
    <property type="entry name" value="BTB"/>
    <property type="match status" value="1"/>
</dbReference>
<dbReference type="Pfam" id="PF00651">
    <property type="entry name" value="BTB"/>
    <property type="match status" value="1"/>
</dbReference>
<comment type="pathway">
    <text evidence="1">Protein modification; protein ubiquitination.</text>
</comment>
<dbReference type="PROSITE" id="PS50097">
    <property type="entry name" value="BTB"/>
    <property type="match status" value="1"/>
</dbReference>
<evidence type="ECO:0000256" key="1">
    <source>
        <dbReference type="ARBA" id="ARBA00004906"/>
    </source>
</evidence>